<dbReference type="Proteomes" id="UP000033140">
    <property type="component" value="Unassembled WGS sequence"/>
</dbReference>
<dbReference type="InterPro" id="IPR028143">
    <property type="entry name" value="Get2/sif1"/>
</dbReference>
<dbReference type="EMBL" id="BACD03000012">
    <property type="protein sequence ID" value="GAO47988.1"/>
    <property type="molecule type" value="Genomic_DNA"/>
</dbReference>
<evidence type="ECO:0000256" key="2">
    <source>
        <dbReference type="ARBA" id="ARBA00022989"/>
    </source>
</evidence>
<keyword evidence="3 5" id="KW-0472">Membrane</keyword>
<keyword evidence="1 5" id="KW-0812">Transmembrane</keyword>
<reference evidence="6 7" key="1">
    <citation type="journal article" date="2011" name="J. Gen. Appl. Microbiol.">
        <title>Draft genome sequencing of the enigmatic yeast Saitoella complicata.</title>
        <authorList>
            <person name="Nishida H."/>
            <person name="Hamamoto M."/>
            <person name="Sugiyama J."/>
        </authorList>
    </citation>
    <scope>NUCLEOTIDE SEQUENCE [LARGE SCALE GENOMIC DNA]</scope>
    <source>
        <strain evidence="6 7">NRRL Y-17804</strain>
    </source>
</reference>
<evidence type="ECO:0000313" key="7">
    <source>
        <dbReference type="Proteomes" id="UP000033140"/>
    </source>
</evidence>
<dbReference type="GO" id="GO:0006890">
    <property type="term" value="P:retrograde vesicle-mediated transport, Golgi to endoplasmic reticulum"/>
    <property type="evidence" value="ECO:0007669"/>
    <property type="project" value="TreeGrafter"/>
</dbReference>
<evidence type="ECO:0008006" key="8">
    <source>
        <dbReference type="Google" id="ProtNLM"/>
    </source>
</evidence>
<proteinExistence type="predicted"/>
<sequence>MADDASTTPTAATSSAEVSAAEKARLRRERREKKILEGGSTRLNKITGMQGAHSIPSDPVTTNASLRVNSASVTDDPAEVDISTLPLAPSRTRTPLDGGFSSFPSGTGGAGGMASLEDLLGARIGPTGAAGGSAPQFPFGNLPGMGGLGVGAEGGAGGDPMAMLTALLGGDKSIPGMPPIPGMGMGMGQEVKAVDPWGGYWRFAHWIISISIGIWAVMADTFTGTSIDRLESYTGVKPVFWYFITAQLILQTARLFSERGGQALPGSKLAMLAGQLPAPFGGWLMTFARYRFIFTSGLRDLFWLVFVLGVGTWVKSW</sequence>
<evidence type="ECO:0000256" key="5">
    <source>
        <dbReference type="SAM" id="Phobius"/>
    </source>
</evidence>
<gene>
    <name evidence="6" type="ORF">G7K_2178-t1</name>
</gene>
<comment type="caution">
    <text evidence="6">The sequence shown here is derived from an EMBL/GenBank/DDBJ whole genome shotgun (WGS) entry which is preliminary data.</text>
</comment>
<reference evidence="6 7" key="3">
    <citation type="journal article" date="2015" name="Genome Announc.">
        <title>Draft Genome Sequence of the Archiascomycetous Yeast Saitoella complicata.</title>
        <authorList>
            <person name="Yamauchi K."/>
            <person name="Kondo S."/>
            <person name="Hamamoto M."/>
            <person name="Takahashi Y."/>
            <person name="Ogura Y."/>
            <person name="Hayashi T."/>
            <person name="Nishida H."/>
        </authorList>
    </citation>
    <scope>NUCLEOTIDE SEQUENCE [LARGE SCALE GENOMIC DNA]</scope>
    <source>
        <strain evidence="6 7">NRRL Y-17804</strain>
    </source>
</reference>
<dbReference type="AlphaFoldDB" id="A0A0E9NDV2"/>
<keyword evidence="7" id="KW-1185">Reference proteome</keyword>
<dbReference type="OMA" id="PLLQMMQ"/>
<evidence type="ECO:0000256" key="3">
    <source>
        <dbReference type="ARBA" id="ARBA00023136"/>
    </source>
</evidence>
<dbReference type="PANTHER" id="PTHR28263">
    <property type="entry name" value="GOLGI TO ER TRAFFIC PROTEIN 2"/>
    <property type="match status" value="1"/>
</dbReference>
<feature type="region of interest" description="Disordered" evidence="4">
    <location>
        <begin position="1"/>
        <end position="39"/>
    </location>
</feature>
<dbReference type="Pfam" id="PF08690">
    <property type="entry name" value="GET2"/>
    <property type="match status" value="1"/>
</dbReference>
<evidence type="ECO:0000313" key="6">
    <source>
        <dbReference type="EMBL" id="GAO47988.1"/>
    </source>
</evidence>
<dbReference type="RefSeq" id="XP_019021839.1">
    <property type="nucleotide sequence ID" value="XM_019166422.1"/>
</dbReference>
<dbReference type="OrthoDB" id="5393181at2759"/>
<feature type="compositionally biased region" description="Low complexity" evidence="4">
    <location>
        <begin position="1"/>
        <end position="21"/>
    </location>
</feature>
<reference evidence="6 7" key="2">
    <citation type="journal article" date="2014" name="J. Gen. Appl. Microbiol.">
        <title>The early diverging ascomycetous budding yeast Saitoella complicata has three histone deacetylases belonging to the Clr6, Hos2, and Rpd3 lineages.</title>
        <authorList>
            <person name="Nishida H."/>
            <person name="Matsumoto T."/>
            <person name="Kondo S."/>
            <person name="Hamamoto M."/>
            <person name="Yoshikawa H."/>
        </authorList>
    </citation>
    <scope>NUCLEOTIDE SEQUENCE [LARGE SCALE GENOMIC DNA]</scope>
    <source>
        <strain evidence="6 7">NRRL Y-17804</strain>
    </source>
</reference>
<feature type="transmembrane region" description="Helical" evidence="5">
    <location>
        <begin position="292"/>
        <end position="314"/>
    </location>
</feature>
<evidence type="ECO:0000256" key="4">
    <source>
        <dbReference type="SAM" id="MobiDB-lite"/>
    </source>
</evidence>
<keyword evidence="2 5" id="KW-1133">Transmembrane helix</keyword>
<evidence type="ECO:0000256" key="1">
    <source>
        <dbReference type="ARBA" id="ARBA00022692"/>
    </source>
</evidence>
<accession>A0A0E9NDV2</accession>
<dbReference type="STRING" id="698492.A0A0E9NDV2"/>
<dbReference type="PANTHER" id="PTHR28263:SF1">
    <property type="entry name" value="GOLGI TO ER TRAFFIC PROTEIN 2"/>
    <property type="match status" value="1"/>
</dbReference>
<name>A0A0E9NDV2_SAICN</name>
<protein>
    <recommendedName>
        <fullName evidence="8">GET complex subunit GET2</fullName>
    </recommendedName>
</protein>
<organism evidence="6 7">
    <name type="scientific">Saitoella complicata (strain BCRC 22490 / CBS 7301 / JCM 7358 / NBRC 10748 / NRRL Y-17804)</name>
    <dbReference type="NCBI Taxonomy" id="698492"/>
    <lineage>
        <taxon>Eukaryota</taxon>
        <taxon>Fungi</taxon>
        <taxon>Dikarya</taxon>
        <taxon>Ascomycota</taxon>
        <taxon>Taphrinomycotina</taxon>
        <taxon>Taphrinomycotina incertae sedis</taxon>
        <taxon>Saitoella</taxon>
    </lineage>
</organism>